<dbReference type="Proteomes" id="UP000319383">
    <property type="component" value="Chromosome"/>
</dbReference>
<sequence length="130" mass="14653">MRDKQFSNIEQMIFAARDYPEPSAALRRQALAKSVRAYHERAQRRRVWVAAALLFGVIWTAGSAQRLLAQPARAFVDRQQKQLEDNADSVAESADSHGDEWGTVERSFQSRFKQSRILRAALGTPTLPGP</sequence>
<proteinExistence type="predicted"/>
<dbReference type="RefSeq" id="WP_145373676.1">
    <property type="nucleotide sequence ID" value="NZ_CP036276.1"/>
</dbReference>
<feature type="transmembrane region" description="Helical" evidence="2">
    <location>
        <begin position="47"/>
        <end position="68"/>
    </location>
</feature>
<evidence type="ECO:0000313" key="3">
    <source>
        <dbReference type="EMBL" id="QDU41660.1"/>
    </source>
</evidence>
<keyword evidence="2" id="KW-1133">Transmembrane helix</keyword>
<keyword evidence="2" id="KW-0472">Membrane</keyword>
<dbReference type="AlphaFoldDB" id="A0A517ZGR2"/>
<dbReference type="EMBL" id="CP036276">
    <property type="protein sequence ID" value="QDU41660.1"/>
    <property type="molecule type" value="Genomic_DNA"/>
</dbReference>
<feature type="region of interest" description="Disordered" evidence="1">
    <location>
        <begin position="84"/>
        <end position="105"/>
    </location>
</feature>
<evidence type="ECO:0000256" key="2">
    <source>
        <dbReference type="SAM" id="Phobius"/>
    </source>
</evidence>
<organism evidence="3 4">
    <name type="scientific">Symmachiella dynata</name>
    <dbReference type="NCBI Taxonomy" id="2527995"/>
    <lineage>
        <taxon>Bacteria</taxon>
        <taxon>Pseudomonadati</taxon>
        <taxon>Planctomycetota</taxon>
        <taxon>Planctomycetia</taxon>
        <taxon>Planctomycetales</taxon>
        <taxon>Planctomycetaceae</taxon>
        <taxon>Symmachiella</taxon>
    </lineage>
</organism>
<keyword evidence="2" id="KW-0812">Transmembrane</keyword>
<protein>
    <recommendedName>
        <fullName evidence="5">Transmembrane protein</fullName>
    </recommendedName>
</protein>
<dbReference type="KEGG" id="sdyn:Mal52_01130"/>
<keyword evidence="4" id="KW-1185">Reference proteome</keyword>
<evidence type="ECO:0000313" key="4">
    <source>
        <dbReference type="Proteomes" id="UP000319383"/>
    </source>
</evidence>
<evidence type="ECO:0000256" key="1">
    <source>
        <dbReference type="SAM" id="MobiDB-lite"/>
    </source>
</evidence>
<name>A0A517ZGR2_9PLAN</name>
<gene>
    <name evidence="3" type="ORF">Mal52_01130</name>
</gene>
<reference evidence="3 4" key="1">
    <citation type="submission" date="2019-02" db="EMBL/GenBank/DDBJ databases">
        <title>Deep-cultivation of Planctomycetes and their phenomic and genomic characterization uncovers novel biology.</title>
        <authorList>
            <person name="Wiegand S."/>
            <person name="Jogler M."/>
            <person name="Boedeker C."/>
            <person name="Pinto D."/>
            <person name="Vollmers J."/>
            <person name="Rivas-Marin E."/>
            <person name="Kohn T."/>
            <person name="Peeters S.H."/>
            <person name="Heuer A."/>
            <person name="Rast P."/>
            <person name="Oberbeckmann S."/>
            <person name="Bunk B."/>
            <person name="Jeske O."/>
            <person name="Meyerdierks A."/>
            <person name="Storesund J.E."/>
            <person name="Kallscheuer N."/>
            <person name="Luecker S."/>
            <person name="Lage O.M."/>
            <person name="Pohl T."/>
            <person name="Merkel B.J."/>
            <person name="Hornburger P."/>
            <person name="Mueller R.-W."/>
            <person name="Bruemmer F."/>
            <person name="Labrenz M."/>
            <person name="Spormann A.M."/>
            <person name="Op den Camp H."/>
            <person name="Overmann J."/>
            <person name="Amann R."/>
            <person name="Jetten M.S.M."/>
            <person name="Mascher T."/>
            <person name="Medema M.H."/>
            <person name="Devos D.P."/>
            <person name="Kaster A.-K."/>
            <person name="Ovreas L."/>
            <person name="Rohde M."/>
            <person name="Galperin M.Y."/>
            <person name="Jogler C."/>
        </authorList>
    </citation>
    <scope>NUCLEOTIDE SEQUENCE [LARGE SCALE GENOMIC DNA]</scope>
    <source>
        <strain evidence="3 4">Mal52</strain>
    </source>
</reference>
<accession>A0A517ZGR2</accession>
<evidence type="ECO:0008006" key="5">
    <source>
        <dbReference type="Google" id="ProtNLM"/>
    </source>
</evidence>